<accession>A0ABR4JF68</accession>
<evidence type="ECO:0000313" key="2">
    <source>
        <dbReference type="Proteomes" id="UP001610444"/>
    </source>
</evidence>
<dbReference type="Proteomes" id="UP001610444">
    <property type="component" value="Unassembled WGS sequence"/>
</dbReference>
<keyword evidence="2" id="KW-1185">Reference proteome</keyword>
<name>A0ABR4JF68_9EURO</name>
<reference evidence="1 2" key="1">
    <citation type="submission" date="2024-07" db="EMBL/GenBank/DDBJ databases">
        <title>Section-level genome sequencing and comparative genomics of Aspergillus sections Usti and Cavernicolus.</title>
        <authorList>
            <consortium name="Lawrence Berkeley National Laboratory"/>
            <person name="Nybo J.L."/>
            <person name="Vesth T.C."/>
            <person name="Theobald S."/>
            <person name="Frisvad J.C."/>
            <person name="Larsen T.O."/>
            <person name="Kjaerboelling I."/>
            <person name="Rothschild-Mancinelli K."/>
            <person name="Lyhne E.K."/>
            <person name="Kogle M.E."/>
            <person name="Barry K."/>
            <person name="Clum A."/>
            <person name="Na H."/>
            <person name="Ledsgaard L."/>
            <person name="Lin J."/>
            <person name="Lipzen A."/>
            <person name="Kuo A."/>
            <person name="Riley R."/>
            <person name="Mondo S."/>
            <person name="LaButti K."/>
            <person name="Haridas S."/>
            <person name="Pangalinan J."/>
            <person name="Salamov A.A."/>
            <person name="Simmons B.A."/>
            <person name="Magnuson J.K."/>
            <person name="Chen J."/>
            <person name="Drula E."/>
            <person name="Henrissat B."/>
            <person name="Wiebenga A."/>
            <person name="Lubbers R.J."/>
            <person name="Gomes A.C."/>
            <person name="Macurrencykelacurrency M.R."/>
            <person name="Stajich J."/>
            <person name="Grigoriev I.V."/>
            <person name="Mortensen U.H."/>
            <person name="De vries R.P."/>
            <person name="Baker S.E."/>
            <person name="Andersen M.R."/>
        </authorList>
    </citation>
    <scope>NUCLEOTIDE SEQUENCE [LARGE SCALE GENOMIC DNA]</scope>
    <source>
        <strain evidence="1 2">CBS 756.74</strain>
    </source>
</reference>
<comment type="caution">
    <text evidence="1">The sequence shown here is derived from an EMBL/GenBank/DDBJ whole genome shotgun (WGS) entry which is preliminary data.</text>
</comment>
<sequence length="65" mass="8136">METDRDIRQEEREEAQAERRLHRWRMQNDPLYHYVPELGGWYDEDEEAEERNIADDIMKLIEDNW</sequence>
<dbReference type="RefSeq" id="XP_070893164.1">
    <property type="nucleotide sequence ID" value="XM_071043655.1"/>
</dbReference>
<dbReference type="EMBL" id="JBFXLR010000082">
    <property type="protein sequence ID" value="KAL2838695.1"/>
    <property type="molecule type" value="Genomic_DNA"/>
</dbReference>
<protein>
    <submittedName>
        <fullName evidence="1">Uncharacterized protein</fullName>
    </submittedName>
</protein>
<gene>
    <name evidence="1" type="ORF">BJX68DRAFT_259164</name>
</gene>
<dbReference type="GeneID" id="98158819"/>
<proteinExistence type="predicted"/>
<organism evidence="1 2">
    <name type="scientific">Aspergillus pseudodeflectus</name>
    <dbReference type="NCBI Taxonomy" id="176178"/>
    <lineage>
        <taxon>Eukaryota</taxon>
        <taxon>Fungi</taxon>
        <taxon>Dikarya</taxon>
        <taxon>Ascomycota</taxon>
        <taxon>Pezizomycotina</taxon>
        <taxon>Eurotiomycetes</taxon>
        <taxon>Eurotiomycetidae</taxon>
        <taxon>Eurotiales</taxon>
        <taxon>Aspergillaceae</taxon>
        <taxon>Aspergillus</taxon>
        <taxon>Aspergillus subgen. Nidulantes</taxon>
    </lineage>
</organism>
<evidence type="ECO:0000313" key="1">
    <source>
        <dbReference type="EMBL" id="KAL2838695.1"/>
    </source>
</evidence>